<proteinExistence type="predicted"/>
<name>A0A0G4GCC0_9ALVE</name>
<dbReference type="AlphaFoldDB" id="A0A0G4GCC0"/>
<organism evidence="2">
    <name type="scientific">Chromera velia CCMP2878</name>
    <dbReference type="NCBI Taxonomy" id="1169474"/>
    <lineage>
        <taxon>Eukaryota</taxon>
        <taxon>Sar</taxon>
        <taxon>Alveolata</taxon>
        <taxon>Colpodellida</taxon>
        <taxon>Chromeraceae</taxon>
        <taxon>Chromera</taxon>
    </lineage>
</organism>
<dbReference type="EMBL" id="CDMZ01001081">
    <property type="protein sequence ID" value="CEM26907.1"/>
    <property type="molecule type" value="Genomic_DNA"/>
</dbReference>
<feature type="region of interest" description="Disordered" evidence="1">
    <location>
        <begin position="186"/>
        <end position="221"/>
    </location>
</feature>
<reference evidence="2" key="1">
    <citation type="submission" date="2014-11" db="EMBL/GenBank/DDBJ databases">
        <authorList>
            <person name="Otto D Thomas"/>
            <person name="Naeem Raeece"/>
        </authorList>
    </citation>
    <scope>NUCLEOTIDE SEQUENCE</scope>
</reference>
<feature type="compositionally biased region" description="Basic and acidic residues" evidence="1">
    <location>
        <begin position="445"/>
        <end position="462"/>
    </location>
</feature>
<sequence>MASPAGGMNEDERKARRQLSSDMIQFAFCLHAVFECPGKPIGEIEAVRRSFFNDVLPKHTRVRVEAHDALIDAAEDIMLARLKEELRAGLHKVDTPAILVVGPEGETAKKENSKKKKKKDAETVGQTMAETLEAFAESLLKKKNPGGQKKCQSQLYLLISLSGEMFENDSFQIAAADLIAKAGLPVPPSDGGSAEGPSGDVQMDSEDGEGPPGSLQNPTGNNREEAAAVPVAHIAAAAAAAAGTGERREGEVLQQGRNNWSISRTVAQIFSFVPSFPSLNRKRLHVGEGEGGEGTRNGRSSAETDGRAKHVRREVDAQMGPPHSITSGTIEDAAAPVRMVRLPALGLIGIARPAFGELHPSSLSSGQNQMGASRLRSLPISPMHPAENGYLAGWLGERGINVFSSLVGLSKGLSAHQIDHLAQLTEPKEEGAGKEKEEDETEEEGAGKEKEDNETENARKRELSKVKKPAGLLLLETAPEIWRLLKNFLSSFKVSVRVSPQSNDRVMHDFPSLIAMCFNQQPLA</sequence>
<dbReference type="VEuPathDB" id="CryptoDB:Cvel_4513"/>
<evidence type="ECO:0000256" key="1">
    <source>
        <dbReference type="SAM" id="MobiDB-lite"/>
    </source>
</evidence>
<feature type="region of interest" description="Disordered" evidence="1">
    <location>
        <begin position="284"/>
        <end position="309"/>
    </location>
</feature>
<evidence type="ECO:0000313" key="2">
    <source>
        <dbReference type="EMBL" id="CEM26907.1"/>
    </source>
</evidence>
<accession>A0A0G4GCC0</accession>
<feature type="region of interest" description="Disordered" evidence="1">
    <location>
        <begin position="422"/>
        <end position="462"/>
    </location>
</feature>
<feature type="compositionally biased region" description="Basic and acidic residues" evidence="1">
    <location>
        <begin position="426"/>
        <end position="436"/>
    </location>
</feature>
<protein>
    <submittedName>
        <fullName evidence="2">Uncharacterized protein</fullName>
    </submittedName>
</protein>
<gene>
    <name evidence="2" type="ORF">Cvel_4513</name>
</gene>